<dbReference type="KEGG" id="mcos:GM418_25620"/>
<accession>A0A6I6K9V8</accession>
<dbReference type="NCBIfam" id="TIGR03718">
    <property type="entry name" value="R_switched_Alx"/>
    <property type="match status" value="1"/>
</dbReference>
<dbReference type="AlphaFoldDB" id="A0A6I6K9V8"/>
<dbReference type="PANTHER" id="PTHR30238">
    <property type="entry name" value="MEMBRANE BOUND PREDICTED REDOX MODULATOR"/>
    <property type="match status" value="1"/>
</dbReference>
<keyword evidence="4 6" id="KW-1133">Transmembrane helix</keyword>
<evidence type="ECO:0000256" key="2">
    <source>
        <dbReference type="ARBA" id="ARBA00007511"/>
    </source>
</evidence>
<evidence type="ECO:0000256" key="1">
    <source>
        <dbReference type="ARBA" id="ARBA00004141"/>
    </source>
</evidence>
<dbReference type="RefSeq" id="WP_158870270.1">
    <property type="nucleotide sequence ID" value="NZ_CP046401.1"/>
</dbReference>
<keyword evidence="5 6" id="KW-0472">Membrane</keyword>
<evidence type="ECO:0000256" key="5">
    <source>
        <dbReference type="ARBA" id="ARBA00023136"/>
    </source>
</evidence>
<dbReference type="EMBL" id="CP046401">
    <property type="protein sequence ID" value="QGY46914.1"/>
    <property type="molecule type" value="Genomic_DNA"/>
</dbReference>
<dbReference type="PANTHER" id="PTHR30238:SF0">
    <property type="entry name" value="THYLAKOID MEMBRANE PROTEIN TERC, CHLOROPLASTIC"/>
    <property type="match status" value="1"/>
</dbReference>
<feature type="transmembrane region" description="Helical" evidence="6">
    <location>
        <begin position="6"/>
        <end position="26"/>
    </location>
</feature>
<name>A0A6I6K9V8_9BACT</name>
<feature type="transmembrane region" description="Helical" evidence="6">
    <location>
        <begin position="168"/>
        <end position="186"/>
    </location>
</feature>
<dbReference type="Pfam" id="PF03741">
    <property type="entry name" value="TerC"/>
    <property type="match status" value="1"/>
</dbReference>
<dbReference type="InterPro" id="IPR022369">
    <property type="entry name" value="Integral_membrane_TerC_rswitch"/>
</dbReference>
<feature type="transmembrane region" description="Helical" evidence="6">
    <location>
        <begin position="139"/>
        <end position="162"/>
    </location>
</feature>
<sequence>MSIEIISTLLFLVFITAVLLVDLLLVGRKTHVISMREATVWSVIWISMGLAFYFVILHFGHLLHGIDSVDKLKEIVDKYNPYLQFKTSTFEAMLEEYKQSQAINYISGYFIEKTLSVDNIFVMLMILQSFSVPQKDYKMVLFWGILGAIVLRFVFIFAGVAIIQQFEWILLVFGAFLVFQGFKIFFEKDGHEKDPHDSWLFKYLSRHIKIHHNYEKEKFWFREHGKLIFTPLFVVLIMIEFSDVIFAFDSIPAIFAVSRDPFIVFFSNIFAILGLRSLFFLIANLVDKFRYLKPGIAVLLIFVGIKLLLHSKLKSWGFQPEYSLYFIAFVMTASIVLSIIFPKKDPADEPFSR</sequence>
<feature type="transmembrane region" description="Helical" evidence="6">
    <location>
        <begin position="38"/>
        <end position="59"/>
    </location>
</feature>
<evidence type="ECO:0000256" key="6">
    <source>
        <dbReference type="SAM" id="Phobius"/>
    </source>
</evidence>
<feature type="transmembrane region" description="Helical" evidence="6">
    <location>
        <begin position="227"/>
        <end position="256"/>
    </location>
</feature>
<feature type="transmembrane region" description="Helical" evidence="6">
    <location>
        <begin position="322"/>
        <end position="341"/>
    </location>
</feature>
<feature type="transmembrane region" description="Helical" evidence="6">
    <location>
        <begin position="291"/>
        <end position="310"/>
    </location>
</feature>
<gene>
    <name evidence="7" type="ORF">GM418_25620</name>
</gene>
<dbReference type="Proteomes" id="UP000428260">
    <property type="component" value="Chromosome"/>
</dbReference>
<evidence type="ECO:0000256" key="3">
    <source>
        <dbReference type="ARBA" id="ARBA00022692"/>
    </source>
</evidence>
<proteinExistence type="inferred from homology"/>
<dbReference type="InterPro" id="IPR005496">
    <property type="entry name" value="Integral_membrane_TerC"/>
</dbReference>
<comment type="similarity">
    <text evidence="2">Belongs to the TerC family.</text>
</comment>
<keyword evidence="8" id="KW-1185">Reference proteome</keyword>
<organism evidence="7 8">
    <name type="scientific">Maribellus comscasis</name>
    <dbReference type="NCBI Taxonomy" id="2681766"/>
    <lineage>
        <taxon>Bacteria</taxon>
        <taxon>Pseudomonadati</taxon>
        <taxon>Bacteroidota</taxon>
        <taxon>Bacteroidia</taxon>
        <taxon>Marinilabiliales</taxon>
        <taxon>Prolixibacteraceae</taxon>
        <taxon>Maribellus</taxon>
    </lineage>
</organism>
<evidence type="ECO:0000313" key="8">
    <source>
        <dbReference type="Proteomes" id="UP000428260"/>
    </source>
</evidence>
<feature type="transmembrane region" description="Helical" evidence="6">
    <location>
        <begin position="262"/>
        <end position="284"/>
    </location>
</feature>
<reference evidence="7 8" key="1">
    <citation type="submission" date="2019-11" db="EMBL/GenBank/DDBJ databases">
        <authorList>
            <person name="Zheng R.K."/>
            <person name="Sun C.M."/>
        </authorList>
    </citation>
    <scope>NUCLEOTIDE SEQUENCE [LARGE SCALE GENOMIC DNA]</scope>
    <source>
        <strain evidence="7 8">WC007</strain>
    </source>
</reference>
<comment type="subcellular location">
    <subcellularLocation>
        <location evidence="1">Membrane</location>
        <topology evidence="1">Multi-pass membrane protein</topology>
    </subcellularLocation>
</comment>
<dbReference type="GO" id="GO:0016020">
    <property type="term" value="C:membrane"/>
    <property type="evidence" value="ECO:0007669"/>
    <property type="project" value="UniProtKB-SubCell"/>
</dbReference>
<keyword evidence="3 6" id="KW-0812">Transmembrane</keyword>
<evidence type="ECO:0000256" key="4">
    <source>
        <dbReference type="ARBA" id="ARBA00022989"/>
    </source>
</evidence>
<evidence type="ECO:0000313" key="7">
    <source>
        <dbReference type="EMBL" id="QGY46914.1"/>
    </source>
</evidence>
<protein>
    <submittedName>
        <fullName evidence="7">TerC/Alx family metal homeostasis membrane protein</fullName>
    </submittedName>
</protein>